<proteinExistence type="inferred from homology"/>
<gene>
    <name evidence="11" type="ORF">BEN51_10105</name>
</gene>
<dbReference type="Gene3D" id="3.20.20.80">
    <property type="entry name" value="Glycosidases"/>
    <property type="match status" value="1"/>
</dbReference>
<dbReference type="SUPFAM" id="SSF51445">
    <property type="entry name" value="(Trans)glycosidases"/>
    <property type="match status" value="1"/>
</dbReference>
<evidence type="ECO:0000256" key="6">
    <source>
        <dbReference type="ARBA" id="ARBA00022679"/>
    </source>
</evidence>
<evidence type="ECO:0000256" key="10">
    <source>
        <dbReference type="RuleBase" id="RU361207"/>
    </source>
</evidence>
<name>A0A343JG47_9CLOT</name>
<evidence type="ECO:0000256" key="4">
    <source>
        <dbReference type="ARBA" id="ARBA00020295"/>
    </source>
</evidence>
<dbReference type="InterPro" id="IPR003385">
    <property type="entry name" value="Glyco_hydro_77"/>
</dbReference>
<dbReference type="KEGG" id="cia:BEN51_10105"/>
<evidence type="ECO:0000256" key="3">
    <source>
        <dbReference type="ARBA" id="ARBA00012560"/>
    </source>
</evidence>
<keyword evidence="12" id="KW-1185">Reference proteome</keyword>
<evidence type="ECO:0000256" key="2">
    <source>
        <dbReference type="ARBA" id="ARBA00005684"/>
    </source>
</evidence>
<accession>A0A343JG47</accession>
<evidence type="ECO:0000256" key="9">
    <source>
        <dbReference type="ARBA" id="ARBA00031501"/>
    </source>
</evidence>
<dbReference type="GO" id="GO:0005975">
    <property type="term" value="P:carbohydrate metabolic process"/>
    <property type="evidence" value="ECO:0007669"/>
    <property type="project" value="InterPro"/>
</dbReference>
<dbReference type="InterPro" id="IPR017853">
    <property type="entry name" value="GH"/>
</dbReference>
<organism evidence="11 12">
    <name type="scientific">Clostridium isatidis</name>
    <dbReference type="NCBI Taxonomy" id="182773"/>
    <lineage>
        <taxon>Bacteria</taxon>
        <taxon>Bacillati</taxon>
        <taxon>Bacillota</taxon>
        <taxon>Clostridia</taxon>
        <taxon>Eubacteriales</taxon>
        <taxon>Clostridiaceae</taxon>
        <taxon>Clostridium</taxon>
    </lineage>
</organism>
<dbReference type="GO" id="GO:0004134">
    <property type="term" value="F:4-alpha-glucanotransferase activity"/>
    <property type="evidence" value="ECO:0007669"/>
    <property type="project" value="UniProtKB-EC"/>
</dbReference>
<evidence type="ECO:0000256" key="7">
    <source>
        <dbReference type="ARBA" id="ARBA00023277"/>
    </source>
</evidence>
<dbReference type="NCBIfam" id="NF011080">
    <property type="entry name" value="PRK14508.1-3"/>
    <property type="match status" value="1"/>
</dbReference>
<evidence type="ECO:0000256" key="8">
    <source>
        <dbReference type="ARBA" id="ARBA00031423"/>
    </source>
</evidence>
<keyword evidence="7 10" id="KW-0119">Carbohydrate metabolism</keyword>
<dbReference type="AlphaFoldDB" id="A0A343JG47"/>
<evidence type="ECO:0000256" key="5">
    <source>
        <dbReference type="ARBA" id="ARBA00022676"/>
    </source>
</evidence>
<dbReference type="RefSeq" id="WP_236906287.1">
    <property type="nucleotide sequence ID" value="NZ_CP016786.1"/>
</dbReference>
<comment type="catalytic activity">
    <reaction evidence="1 10">
        <text>Transfers a segment of a (1-&gt;4)-alpha-D-glucan to a new position in an acceptor, which may be glucose or a (1-&gt;4)-alpha-D-glucan.</text>
        <dbReference type="EC" id="2.4.1.25"/>
    </reaction>
</comment>
<protein>
    <recommendedName>
        <fullName evidence="4 10">4-alpha-glucanotransferase</fullName>
        <ecNumber evidence="3 10">2.4.1.25</ecNumber>
    </recommendedName>
    <alternativeName>
        <fullName evidence="8 10">Amylomaltase</fullName>
    </alternativeName>
    <alternativeName>
        <fullName evidence="9 10">Disproportionating enzyme</fullName>
    </alternativeName>
</protein>
<dbReference type="PANTHER" id="PTHR32438:SF5">
    <property type="entry name" value="4-ALPHA-GLUCANOTRANSFERASE DPE1, CHLOROPLASTIC_AMYLOPLASTIC"/>
    <property type="match status" value="1"/>
</dbReference>
<keyword evidence="6 10" id="KW-0808">Transferase</keyword>
<evidence type="ECO:0000313" key="11">
    <source>
        <dbReference type="EMBL" id="ASW44505.1"/>
    </source>
</evidence>
<sequence>MERSSGILMHISSLPSKYGIGTFGKEAFEFVDFLKKGGQEYWQILPLGQTSYGDSPYQSFSAFAGNPYFIDFDILEEEGLLSKEDYVNLDYGLDENKVDYAKLFINRYKVLRKAFENSKNENIEEFKKFKLENKFWLEDYSLYMAVKNHFKLVSWQEWDDDIRLRKKSALEHYRTILEEEIEYWSFLQYLFFKQWNRLKKYANDNGIKIIGDIPIYVAEDSADVWSNPKYFNLDENLVPKTVAGVPPDAFTEDGQLWGNPIYNWDNLEKDGYSWWIDRMRESFKLYDVVRIDHFRGFESYYEVPYGNKTAKIGKWKKGPDVKLFNAIKDALGEVKIIAEDLGYMTEAVIKMREATGFPGMRILQFAFGDGDSQDLPHNYPENCVAYTGTHDNETIMGWYNSVGEKERKKAIKYLNLTYDEGIAQGMLRGIWGSKAYLAIATMQDLLSLGKEARMNIPSTLGGNWTWRASRKDINDKLAEKLFEMTKLYGRLNKFKFEKEILVEEKDEFKEDNIAKLTK</sequence>
<dbReference type="EC" id="2.4.1.25" evidence="3 10"/>
<evidence type="ECO:0000313" key="12">
    <source>
        <dbReference type="Proteomes" id="UP000264883"/>
    </source>
</evidence>
<dbReference type="PANTHER" id="PTHR32438">
    <property type="entry name" value="4-ALPHA-GLUCANOTRANSFERASE DPE1, CHLOROPLASTIC/AMYLOPLASTIC"/>
    <property type="match status" value="1"/>
</dbReference>
<keyword evidence="5 10" id="KW-0328">Glycosyltransferase</keyword>
<dbReference type="EMBL" id="CP016786">
    <property type="protein sequence ID" value="ASW44505.1"/>
    <property type="molecule type" value="Genomic_DNA"/>
</dbReference>
<dbReference type="Proteomes" id="UP000264883">
    <property type="component" value="Chromosome"/>
</dbReference>
<reference evidence="11 12" key="1">
    <citation type="submission" date="2016-08" db="EMBL/GenBank/DDBJ databases">
        <title>Complete Genome Sequence Of The Indigo Reducing Clostridium isatidis DSM15098.</title>
        <authorList>
            <person name="Little G.T."/>
            <person name="Minton N.P."/>
        </authorList>
    </citation>
    <scope>NUCLEOTIDE SEQUENCE [LARGE SCALE GENOMIC DNA]</scope>
    <source>
        <strain evidence="11 12">DSM 15098</strain>
    </source>
</reference>
<dbReference type="Pfam" id="PF02446">
    <property type="entry name" value="Glyco_hydro_77"/>
    <property type="match status" value="1"/>
</dbReference>
<comment type="similarity">
    <text evidence="2 10">Belongs to the disproportionating enzyme family.</text>
</comment>
<evidence type="ECO:0000256" key="1">
    <source>
        <dbReference type="ARBA" id="ARBA00000439"/>
    </source>
</evidence>
<dbReference type="NCBIfam" id="TIGR00217">
    <property type="entry name" value="malQ"/>
    <property type="match status" value="1"/>
</dbReference>